<gene>
    <name evidence="2" type="ORF">H8Z77_09300</name>
</gene>
<organism evidence="2 3">
    <name type="scientific">Clostridium facile</name>
    <dbReference type="NCBI Taxonomy" id="2763035"/>
    <lineage>
        <taxon>Bacteria</taxon>
        <taxon>Bacillati</taxon>
        <taxon>Bacillota</taxon>
        <taxon>Clostridia</taxon>
        <taxon>Eubacteriales</taxon>
        <taxon>Clostridiaceae</taxon>
        <taxon>Clostridium</taxon>
    </lineage>
</organism>
<reference evidence="2 3" key="1">
    <citation type="submission" date="2020-08" db="EMBL/GenBank/DDBJ databases">
        <title>Genome public.</title>
        <authorList>
            <person name="Liu C."/>
            <person name="Sun Q."/>
        </authorList>
    </citation>
    <scope>NUCLEOTIDE SEQUENCE [LARGE SCALE GENOMIC DNA]</scope>
    <source>
        <strain evidence="2 3">NSJ-27</strain>
    </source>
</reference>
<feature type="chain" id="PRO_5047012882" evidence="1">
    <location>
        <begin position="27"/>
        <end position="120"/>
    </location>
</feature>
<dbReference type="Proteomes" id="UP000649151">
    <property type="component" value="Unassembled WGS sequence"/>
</dbReference>
<evidence type="ECO:0000313" key="3">
    <source>
        <dbReference type="Proteomes" id="UP000649151"/>
    </source>
</evidence>
<keyword evidence="3" id="KW-1185">Reference proteome</keyword>
<protein>
    <submittedName>
        <fullName evidence="2">Uncharacterized protein</fullName>
    </submittedName>
</protein>
<evidence type="ECO:0000313" key="2">
    <source>
        <dbReference type="EMBL" id="MBC5788208.1"/>
    </source>
</evidence>
<comment type="caution">
    <text evidence="2">The sequence shown here is derived from an EMBL/GenBank/DDBJ whole genome shotgun (WGS) entry which is preliminary data.</text>
</comment>
<name>A0ABR7ISZ9_9CLOT</name>
<proteinExistence type="predicted"/>
<feature type="signal peptide" evidence="1">
    <location>
        <begin position="1"/>
        <end position="26"/>
    </location>
</feature>
<sequence>MLKKKIAAALAAAMLVGAVMTTGAMAETVQFGIALSGYSDQRAMKSAPNTAASVSVTNNTTRGYVTYRMAFTSGSFASGGVGLQNIGNVTIGYNSGMGQQYTYYKVYGSGSGMVAGSFTP</sequence>
<dbReference type="EMBL" id="JACOQK010000001">
    <property type="protein sequence ID" value="MBC5788208.1"/>
    <property type="molecule type" value="Genomic_DNA"/>
</dbReference>
<keyword evidence="1" id="KW-0732">Signal</keyword>
<accession>A0ABR7ISZ9</accession>
<dbReference type="RefSeq" id="WP_186996840.1">
    <property type="nucleotide sequence ID" value="NZ_JACOQK010000001.1"/>
</dbReference>
<evidence type="ECO:0000256" key="1">
    <source>
        <dbReference type="SAM" id="SignalP"/>
    </source>
</evidence>